<comment type="similarity">
    <text evidence="2">Belongs to the EamA transporter family.</text>
</comment>
<evidence type="ECO:0000256" key="4">
    <source>
        <dbReference type="ARBA" id="ARBA00022989"/>
    </source>
</evidence>
<protein>
    <submittedName>
        <fullName evidence="8">Drug/metabolite transporter, DME family</fullName>
    </submittedName>
</protein>
<evidence type="ECO:0000256" key="3">
    <source>
        <dbReference type="ARBA" id="ARBA00022692"/>
    </source>
</evidence>
<feature type="transmembrane region" description="Helical" evidence="6">
    <location>
        <begin position="239"/>
        <end position="258"/>
    </location>
</feature>
<proteinExistence type="inferred from homology"/>
<dbReference type="InterPro" id="IPR050638">
    <property type="entry name" value="AA-Vitamin_Transporters"/>
</dbReference>
<dbReference type="Pfam" id="PF00892">
    <property type="entry name" value="EamA"/>
    <property type="match status" value="2"/>
</dbReference>
<dbReference type="SUPFAM" id="SSF103481">
    <property type="entry name" value="Multidrug resistance efflux transporter EmrE"/>
    <property type="match status" value="2"/>
</dbReference>
<evidence type="ECO:0000256" key="5">
    <source>
        <dbReference type="ARBA" id="ARBA00023136"/>
    </source>
</evidence>
<gene>
    <name evidence="8" type="ORF">SAMN04487943_108140</name>
</gene>
<feature type="transmembrane region" description="Helical" evidence="6">
    <location>
        <begin position="66"/>
        <end position="86"/>
    </location>
</feature>
<evidence type="ECO:0000256" key="1">
    <source>
        <dbReference type="ARBA" id="ARBA00004127"/>
    </source>
</evidence>
<keyword evidence="4 6" id="KW-1133">Transmembrane helix</keyword>
<organism evidence="8 9">
    <name type="scientific">Gracilibacillus orientalis</name>
    <dbReference type="NCBI Taxonomy" id="334253"/>
    <lineage>
        <taxon>Bacteria</taxon>
        <taxon>Bacillati</taxon>
        <taxon>Bacillota</taxon>
        <taxon>Bacilli</taxon>
        <taxon>Bacillales</taxon>
        <taxon>Bacillaceae</taxon>
        <taxon>Gracilibacillus</taxon>
    </lineage>
</organism>
<feature type="transmembrane region" description="Helical" evidence="6">
    <location>
        <begin position="210"/>
        <end position="227"/>
    </location>
</feature>
<feature type="transmembrane region" description="Helical" evidence="6">
    <location>
        <begin position="264"/>
        <end position="282"/>
    </location>
</feature>
<keyword evidence="9" id="KW-1185">Reference proteome</keyword>
<dbReference type="GO" id="GO:0016020">
    <property type="term" value="C:membrane"/>
    <property type="evidence" value="ECO:0007669"/>
    <property type="project" value="UniProtKB-SubCell"/>
</dbReference>
<feature type="transmembrane region" description="Helical" evidence="6">
    <location>
        <begin position="121"/>
        <end position="139"/>
    </location>
</feature>
<name>A0A1I4NE95_9BACI</name>
<dbReference type="STRING" id="334253.SAMN04487943_108140"/>
<comment type="subcellular location">
    <subcellularLocation>
        <location evidence="1">Endomembrane system</location>
        <topology evidence="1">Multi-pass membrane protein</topology>
    </subcellularLocation>
</comment>
<keyword evidence="5 6" id="KW-0472">Membrane</keyword>
<evidence type="ECO:0000313" key="8">
    <source>
        <dbReference type="EMBL" id="SFM13627.1"/>
    </source>
</evidence>
<dbReference type="OrthoDB" id="9787117at2"/>
<dbReference type="PANTHER" id="PTHR32322">
    <property type="entry name" value="INNER MEMBRANE TRANSPORTER"/>
    <property type="match status" value="1"/>
</dbReference>
<feature type="transmembrane region" description="Helical" evidence="6">
    <location>
        <begin position="178"/>
        <end position="198"/>
    </location>
</feature>
<sequence length="287" mass="30538">MSHRNAILFILIAAILWGTTGTAQSFAPSSAHPVAIGAIRLAIGGVALLVFVVIQGKFYIKRWPKLTTFLAALSMAAYQPLFFSAVSWTGVAVGTVVAIGSAPILAGLLEWLFYRNIPDRRWWLATILAVAGCTLLAANKATVTISPFGILMAVGAGLSFAAYTLFSKKLLEQHRSETVVAVVFTFAAILLSPILFLYDFSWLLQPNGSIIALHLGILATAIAYLFFARGLLGTSAATAVTLSLAEPLTASVLGIVVIKEAITVQIVLGLLLIFTALIFLSFRKSSP</sequence>
<feature type="domain" description="EamA" evidence="7">
    <location>
        <begin position="148"/>
        <end position="281"/>
    </location>
</feature>
<feature type="transmembrane region" description="Helical" evidence="6">
    <location>
        <begin position="92"/>
        <end position="114"/>
    </location>
</feature>
<dbReference type="AlphaFoldDB" id="A0A1I4NE95"/>
<reference evidence="9" key="1">
    <citation type="submission" date="2016-10" db="EMBL/GenBank/DDBJ databases">
        <authorList>
            <person name="Varghese N."/>
            <person name="Submissions S."/>
        </authorList>
    </citation>
    <scope>NUCLEOTIDE SEQUENCE [LARGE SCALE GENOMIC DNA]</scope>
    <source>
        <strain evidence="9">CGMCC 1.4250</strain>
    </source>
</reference>
<feature type="transmembrane region" description="Helical" evidence="6">
    <location>
        <begin position="35"/>
        <end position="54"/>
    </location>
</feature>
<accession>A0A1I4NE95</accession>
<dbReference type="PANTHER" id="PTHR32322:SF2">
    <property type="entry name" value="EAMA DOMAIN-CONTAINING PROTEIN"/>
    <property type="match status" value="1"/>
</dbReference>
<feature type="domain" description="EamA" evidence="7">
    <location>
        <begin position="6"/>
        <end position="136"/>
    </location>
</feature>
<dbReference type="Proteomes" id="UP000198565">
    <property type="component" value="Unassembled WGS sequence"/>
</dbReference>
<evidence type="ECO:0000256" key="6">
    <source>
        <dbReference type="SAM" id="Phobius"/>
    </source>
</evidence>
<evidence type="ECO:0000256" key="2">
    <source>
        <dbReference type="ARBA" id="ARBA00007362"/>
    </source>
</evidence>
<dbReference type="InterPro" id="IPR000620">
    <property type="entry name" value="EamA_dom"/>
</dbReference>
<dbReference type="InterPro" id="IPR037185">
    <property type="entry name" value="EmrE-like"/>
</dbReference>
<evidence type="ECO:0000313" key="9">
    <source>
        <dbReference type="Proteomes" id="UP000198565"/>
    </source>
</evidence>
<dbReference type="EMBL" id="FOTR01000008">
    <property type="protein sequence ID" value="SFM13627.1"/>
    <property type="molecule type" value="Genomic_DNA"/>
</dbReference>
<keyword evidence="3 6" id="KW-0812">Transmembrane</keyword>
<feature type="transmembrane region" description="Helical" evidence="6">
    <location>
        <begin position="145"/>
        <end position="166"/>
    </location>
</feature>
<evidence type="ECO:0000259" key="7">
    <source>
        <dbReference type="Pfam" id="PF00892"/>
    </source>
</evidence>
<dbReference type="RefSeq" id="WP_091484477.1">
    <property type="nucleotide sequence ID" value="NZ_FOTR01000008.1"/>
</dbReference>